<gene>
    <name evidence="2" type="ORF">DRE_00201</name>
</gene>
<reference evidence="2 3" key="1">
    <citation type="submission" date="2013-05" db="EMBL/GenBank/DDBJ databases">
        <title>Drechslerella stenobrocha genome reveals carnivorous origination and mechanical trapping mechanism of predatory fungi.</title>
        <authorList>
            <person name="Liu X."/>
            <person name="Zhang W."/>
            <person name="Liu K."/>
        </authorList>
    </citation>
    <scope>NUCLEOTIDE SEQUENCE [LARGE SCALE GENOMIC DNA]</scope>
    <source>
        <strain evidence="2 3">248</strain>
    </source>
</reference>
<accession>W7HXG1</accession>
<proteinExistence type="predicted"/>
<feature type="compositionally biased region" description="Low complexity" evidence="1">
    <location>
        <begin position="127"/>
        <end position="137"/>
    </location>
</feature>
<name>W7HXG1_9PEZI</name>
<evidence type="ECO:0000256" key="1">
    <source>
        <dbReference type="SAM" id="MobiDB-lite"/>
    </source>
</evidence>
<evidence type="ECO:0000313" key="2">
    <source>
        <dbReference type="EMBL" id="EWC48896.1"/>
    </source>
</evidence>
<sequence>MSYPIPRGPCLQKSSLISGCSCQRFMVHPLKATTSFDCDGCGHHASFHRMKSHEEEVEQAAQLRDSATVAASAEDNGAHTNQTRRYITQFDSADIYGPLTDDEDDKTVDDRDEEYLDGRERKRRVVARTGSEASEAGSGRGAAAGRGRGTVAARKGKRKRVADLVTLE</sequence>
<keyword evidence="3" id="KW-1185">Reference proteome</keyword>
<dbReference type="OrthoDB" id="5424021at2759"/>
<dbReference type="Proteomes" id="UP000024837">
    <property type="component" value="Unassembled WGS sequence"/>
</dbReference>
<dbReference type="HOGENOM" id="CLU_100648_0_0_1"/>
<feature type="region of interest" description="Disordered" evidence="1">
    <location>
        <begin position="95"/>
        <end position="168"/>
    </location>
</feature>
<protein>
    <submittedName>
        <fullName evidence="2">Uncharacterized protein</fullName>
    </submittedName>
</protein>
<dbReference type="AlphaFoldDB" id="W7HXG1"/>
<organism evidence="2 3">
    <name type="scientific">Drechslerella stenobrocha 248</name>
    <dbReference type="NCBI Taxonomy" id="1043628"/>
    <lineage>
        <taxon>Eukaryota</taxon>
        <taxon>Fungi</taxon>
        <taxon>Dikarya</taxon>
        <taxon>Ascomycota</taxon>
        <taxon>Pezizomycotina</taxon>
        <taxon>Orbiliomycetes</taxon>
        <taxon>Orbiliales</taxon>
        <taxon>Orbiliaceae</taxon>
        <taxon>Drechslerella</taxon>
    </lineage>
</organism>
<dbReference type="EMBL" id="KI966371">
    <property type="protein sequence ID" value="EWC48896.1"/>
    <property type="molecule type" value="Genomic_DNA"/>
</dbReference>
<feature type="compositionally biased region" description="Acidic residues" evidence="1">
    <location>
        <begin position="100"/>
        <end position="115"/>
    </location>
</feature>
<feature type="compositionally biased region" description="Gly residues" evidence="1">
    <location>
        <begin position="138"/>
        <end position="148"/>
    </location>
</feature>
<evidence type="ECO:0000313" key="3">
    <source>
        <dbReference type="Proteomes" id="UP000024837"/>
    </source>
</evidence>